<evidence type="ECO:0000256" key="1">
    <source>
        <dbReference type="SAM" id="MobiDB-lite"/>
    </source>
</evidence>
<proteinExistence type="predicted"/>
<dbReference type="Proteomes" id="UP000308768">
    <property type="component" value="Unassembled WGS sequence"/>
</dbReference>
<name>A0A4U0WKM9_9PEZI</name>
<accession>A0A4U0WKM9</accession>
<organism evidence="2 3">
    <name type="scientific">Cryomyces minteri</name>
    <dbReference type="NCBI Taxonomy" id="331657"/>
    <lineage>
        <taxon>Eukaryota</taxon>
        <taxon>Fungi</taxon>
        <taxon>Dikarya</taxon>
        <taxon>Ascomycota</taxon>
        <taxon>Pezizomycotina</taxon>
        <taxon>Dothideomycetes</taxon>
        <taxon>Dothideomycetes incertae sedis</taxon>
        <taxon>Cryomyces</taxon>
    </lineage>
</organism>
<reference evidence="2 3" key="1">
    <citation type="submission" date="2017-03" db="EMBL/GenBank/DDBJ databases">
        <title>Genomes of endolithic fungi from Antarctica.</title>
        <authorList>
            <person name="Coleine C."/>
            <person name="Masonjones S."/>
            <person name="Stajich J.E."/>
        </authorList>
    </citation>
    <scope>NUCLEOTIDE SEQUENCE [LARGE SCALE GENOMIC DNA]</scope>
    <source>
        <strain evidence="2 3">CCFEE 5187</strain>
    </source>
</reference>
<gene>
    <name evidence="2" type="ORF">B0A49_06396</name>
</gene>
<evidence type="ECO:0000313" key="2">
    <source>
        <dbReference type="EMBL" id="TKA63441.1"/>
    </source>
</evidence>
<feature type="region of interest" description="Disordered" evidence="1">
    <location>
        <begin position="1"/>
        <end position="25"/>
    </location>
</feature>
<comment type="caution">
    <text evidence="2">The sequence shown here is derived from an EMBL/GenBank/DDBJ whole genome shotgun (WGS) entry which is preliminary data.</text>
</comment>
<protein>
    <submittedName>
        <fullName evidence="2">Uncharacterized protein</fullName>
    </submittedName>
</protein>
<evidence type="ECO:0000313" key="3">
    <source>
        <dbReference type="Proteomes" id="UP000308768"/>
    </source>
</evidence>
<feature type="compositionally biased region" description="Acidic residues" evidence="1">
    <location>
        <begin position="1"/>
        <end position="21"/>
    </location>
</feature>
<dbReference type="EMBL" id="NAJN01001400">
    <property type="protein sequence ID" value="TKA63441.1"/>
    <property type="molecule type" value="Genomic_DNA"/>
</dbReference>
<dbReference type="AlphaFoldDB" id="A0A4U0WKM9"/>
<keyword evidence="3" id="KW-1185">Reference proteome</keyword>
<sequence length="99" mass="10377">MNDSAELEDDNVADDDAVDSAESDRLRSFVGRRQISLNGDRENLDDEVTGDARGAGVGVSAMKARKDLGGEVGVVDITEGQGGSVHGSGYYVSKTTRSV</sequence>